<dbReference type="InterPro" id="IPR036396">
    <property type="entry name" value="Cyt_P450_sf"/>
</dbReference>
<organism evidence="8 9">
    <name type="scientific">Aphanomyces euteiches</name>
    <dbReference type="NCBI Taxonomy" id="100861"/>
    <lineage>
        <taxon>Eukaryota</taxon>
        <taxon>Sar</taxon>
        <taxon>Stramenopiles</taxon>
        <taxon>Oomycota</taxon>
        <taxon>Saprolegniomycetes</taxon>
        <taxon>Saprolegniales</taxon>
        <taxon>Verrucalvaceae</taxon>
        <taxon>Aphanomyces</taxon>
    </lineage>
</organism>
<dbReference type="GO" id="GO:0004497">
    <property type="term" value="F:monooxygenase activity"/>
    <property type="evidence" value="ECO:0007669"/>
    <property type="project" value="UniProtKB-KW"/>
</dbReference>
<dbReference type="InterPro" id="IPR001128">
    <property type="entry name" value="Cyt_P450"/>
</dbReference>
<comment type="cofactor">
    <cofactor evidence="5">
        <name>heme</name>
        <dbReference type="ChEBI" id="CHEBI:30413"/>
    </cofactor>
</comment>
<evidence type="ECO:0000256" key="7">
    <source>
        <dbReference type="SAM" id="Phobius"/>
    </source>
</evidence>
<evidence type="ECO:0008006" key="10">
    <source>
        <dbReference type="Google" id="ProtNLM"/>
    </source>
</evidence>
<keyword evidence="4 5" id="KW-0408">Iron</keyword>
<keyword evidence="7" id="KW-0472">Membrane</keyword>
<sequence>MQFCLVAPSQSICNPRRLYLTNATVGRHQAGSLSIKPLVAALSVCLLVAAGGHILLQLFSVLKRKWRIAVSIRHLPGPPSLPIIGNLHQLGMSLPRIHWWKLEMAEQYGGTYATRVDCLMDGSIVTNKPENIEYVLQTNSDNYIKPKMMQETCAEVMGQAIFAINPDSPLWTLQRKLMSSMFSVNSFRKYMKSVFAEHTAKCIATLHAVSQKNDTIDMELVLLTLTTDISFHMGFGRHVPAEMNSRHFHNLFRDASTITASRFTKPWYKWFGWCMPSEMQLKAVMAEIDGMFYRIIHTRKMEGASGSSDILSQLVARQKAGEPITDTFLRDMMMTVMLAGRETVASSLLWIIHLISQHPDVEAKVFAEVQGVDAMNYDAVAQLQYLEAVMKETWRLFPPTALELKCAVHDDVLPDGTFVPAGVNVEYSPFVMGRDKTRWTDADKFIPERWLDPSFSPPTDYEYPVFNAGKRKCVGQRIALLQVKYILCSLFQQFRFESAKSDKPRLTLGIALFAHGGLPIVPIARTKTHAMRKPTPPCATSTA</sequence>
<gene>
    <name evidence="8" type="ORF">Ae201684_002598</name>
</gene>
<reference evidence="8 9" key="1">
    <citation type="submission" date="2019-07" db="EMBL/GenBank/DDBJ databases">
        <title>Genomics analysis of Aphanomyces spp. identifies a new class of oomycete effector associated with host adaptation.</title>
        <authorList>
            <person name="Gaulin E."/>
        </authorList>
    </citation>
    <scope>NUCLEOTIDE SEQUENCE [LARGE SCALE GENOMIC DNA]</scope>
    <source>
        <strain evidence="8 9">ATCC 201684</strain>
    </source>
</reference>
<dbReference type="Pfam" id="PF00067">
    <property type="entry name" value="p450"/>
    <property type="match status" value="1"/>
</dbReference>
<comment type="caution">
    <text evidence="8">The sequence shown here is derived from an EMBL/GenBank/DDBJ whole genome shotgun (WGS) entry which is preliminary data.</text>
</comment>
<proteinExistence type="inferred from homology"/>
<evidence type="ECO:0000256" key="1">
    <source>
        <dbReference type="ARBA" id="ARBA00010617"/>
    </source>
</evidence>
<evidence type="ECO:0000313" key="8">
    <source>
        <dbReference type="EMBL" id="KAF0742505.1"/>
    </source>
</evidence>
<feature type="transmembrane region" description="Helical" evidence="7">
    <location>
        <begin position="38"/>
        <end position="59"/>
    </location>
</feature>
<dbReference type="GO" id="GO:0016705">
    <property type="term" value="F:oxidoreductase activity, acting on paired donors, with incorporation or reduction of molecular oxygen"/>
    <property type="evidence" value="ECO:0007669"/>
    <property type="project" value="InterPro"/>
</dbReference>
<keyword evidence="2 5" id="KW-0479">Metal-binding</keyword>
<keyword evidence="6" id="KW-0503">Monooxygenase</keyword>
<keyword evidence="5 6" id="KW-0349">Heme</keyword>
<evidence type="ECO:0000256" key="6">
    <source>
        <dbReference type="RuleBase" id="RU000461"/>
    </source>
</evidence>
<dbReference type="GO" id="GO:0005506">
    <property type="term" value="F:iron ion binding"/>
    <property type="evidence" value="ECO:0007669"/>
    <property type="project" value="InterPro"/>
</dbReference>
<comment type="similarity">
    <text evidence="1 6">Belongs to the cytochrome P450 family.</text>
</comment>
<dbReference type="InterPro" id="IPR002401">
    <property type="entry name" value="Cyt_P450_E_grp-I"/>
</dbReference>
<evidence type="ECO:0000256" key="4">
    <source>
        <dbReference type="ARBA" id="ARBA00023004"/>
    </source>
</evidence>
<dbReference type="Gene3D" id="1.10.630.10">
    <property type="entry name" value="Cytochrome P450"/>
    <property type="match status" value="1"/>
</dbReference>
<evidence type="ECO:0000256" key="2">
    <source>
        <dbReference type="ARBA" id="ARBA00022723"/>
    </source>
</evidence>
<dbReference type="AlphaFoldDB" id="A0A6G0XQ74"/>
<dbReference type="VEuPathDB" id="FungiDB:AeMF1_012305"/>
<feature type="binding site" description="axial binding residue" evidence="5">
    <location>
        <position position="473"/>
    </location>
    <ligand>
        <name>heme</name>
        <dbReference type="ChEBI" id="CHEBI:30413"/>
    </ligand>
    <ligandPart>
        <name>Fe</name>
        <dbReference type="ChEBI" id="CHEBI:18248"/>
    </ligandPart>
</feature>
<dbReference type="PROSITE" id="PS00086">
    <property type="entry name" value="CYTOCHROME_P450"/>
    <property type="match status" value="1"/>
</dbReference>
<evidence type="ECO:0000256" key="5">
    <source>
        <dbReference type="PIRSR" id="PIRSR602401-1"/>
    </source>
</evidence>
<keyword evidence="7" id="KW-1133">Transmembrane helix</keyword>
<dbReference type="EMBL" id="VJMJ01000027">
    <property type="protein sequence ID" value="KAF0742505.1"/>
    <property type="molecule type" value="Genomic_DNA"/>
</dbReference>
<protein>
    <recommendedName>
        <fullName evidence="10">Cytochrome P450</fullName>
    </recommendedName>
</protein>
<keyword evidence="3 6" id="KW-0560">Oxidoreductase</keyword>
<evidence type="ECO:0000256" key="3">
    <source>
        <dbReference type="ARBA" id="ARBA00023002"/>
    </source>
</evidence>
<dbReference type="SUPFAM" id="SSF48264">
    <property type="entry name" value="Cytochrome P450"/>
    <property type="match status" value="1"/>
</dbReference>
<evidence type="ECO:0000313" key="9">
    <source>
        <dbReference type="Proteomes" id="UP000481153"/>
    </source>
</evidence>
<dbReference type="GO" id="GO:0020037">
    <property type="term" value="F:heme binding"/>
    <property type="evidence" value="ECO:0007669"/>
    <property type="project" value="InterPro"/>
</dbReference>
<dbReference type="Proteomes" id="UP000481153">
    <property type="component" value="Unassembled WGS sequence"/>
</dbReference>
<dbReference type="PRINTS" id="PR00463">
    <property type="entry name" value="EP450I"/>
</dbReference>
<accession>A0A6G0XQ74</accession>
<dbReference type="PANTHER" id="PTHR24296">
    <property type="entry name" value="CYTOCHROME P450"/>
    <property type="match status" value="1"/>
</dbReference>
<name>A0A6G0XQ74_9STRA</name>
<keyword evidence="9" id="KW-1185">Reference proteome</keyword>
<dbReference type="PRINTS" id="PR00385">
    <property type="entry name" value="P450"/>
</dbReference>
<keyword evidence="7" id="KW-0812">Transmembrane</keyword>
<dbReference type="GO" id="GO:0006629">
    <property type="term" value="P:lipid metabolic process"/>
    <property type="evidence" value="ECO:0007669"/>
    <property type="project" value="UniProtKB-ARBA"/>
</dbReference>
<dbReference type="InterPro" id="IPR017972">
    <property type="entry name" value="Cyt_P450_CS"/>
</dbReference>